<keyword evidence="2" id="KW-1185">Reference proteome</keyword>
<reference evidence="1 2" key="1">
    <citation type="submission" date="2024-01" db="EMBL/GenBank/DDBJ databases">
        <title>Genome assemblies of Stephania.</title>
        <authorList>
            <person name="Yang L."/>
        </authorList>
    </citation>
    <scope>NUCLEOTIDE SEQUENCE [LARGE SCALE GENOMIC DNA]</scope>
    <source>
        <strain evidence="1">QJT</strain>
        <tissue evidence="1">Leaf</tissue>
    </source>
</reference>
<gene>
    <name evidence="1" type="ORF">Sjap_024771</name>
</gene>
<proteinExistence type="predicted"/>
<organism evidence="1 2">
    <name type="scientific">Stephania japonica</name>
    <dbReference type="NCBI Taxonomy" id="461633"/>
    <lineage>
        <taxon>Eukaryota</taxon>
        <taxon>Viridiplantae</taxon>
        <taxon>Streptophyta</taxon>
        <taxon>Embryophyta</taxon>
        <taxon>Tracheophyta</taxon>
        <taxon>Spermatophyta</taxon>
        <taxon>Magnoliopsida</taxon>
        <taxon>Ranunculales</taxon>
        <taxon>Menispermaceae</taxon>
        <taxon>Menispermoideae</taxon>
        <taxon>Cissampelideae</taxon>
        <taxon>Stephania</taxon>
    </lineage>
</organism>
<dbReference type="EMBL" id="JBBNAE010000010">
    <property type="protein sequence ID" value="KAK9091594.1"/>
    <property type="molecule type" value="Genomic_DNA"/>
</dbReference>
<sequence length="152" mass="16502">MDEQICEVEDEADFDPFASKVQDDEEVESVCTCSMYSGQAWTWLGHGPAMTKVVPQLPRLGLPRFKGRGSCFSTGQGLRLVCSAVSSTLGAKPGLGVESHRPGWPDHGPWVFALAWCPRRARGPSLSLLSMPPLGESPPPLIVDVKPFPQLQ</sequence>
<evidence type="ECO:0000313" key="1">
    <source>
        <dbReference type="EMBL" id="KAK9091594.1"/>
    </source>
</evidence>
<evidence type="ECO:0000313" key="2">
    <source>
        <dbReference type="Proteomes" id="UP001417504"/>
    </source>
</evidence>
<protein>
    <submittedName>
        <fullName evidence="1">Uncharacterized protein</fullName>
    </submittedName>
</protein>
<dbReference type="Proteomes" id="UP001417504">
    <property type="component" value="Unassembled WGS sequence"/>
</dbReference>
<accession>A0AAP0EE63</accession>
<comment type="caution">
    <text evidence="1">The sequence shown here is derived from an EMBL/GenBank/DDBJ whole genome shotgun (WGS) entry which is preliminary data.</text>
</comment>
<name>A0AAP0EE63_9MAGN</name>
<dbReference type="AlphaFoldDB" id="A0AAP0EE63"/>